<evidence type="ECO:0000256" key="4">
    <source>
        <dbReference type="ARBA" id="ARBA00022853"/>
    </source>
</evidence>
<keyword evidence="5" id="KW-0539">Nucleus</keyword>
<evidence type="ECO:0000313" key="10">
    <source>
        <dbReference type="Proteomes" id="UP000317257"/>
    </source>
</evidence>
<dbReference type="PROSITE" id="PS50082">
    <property type="entry name" value="WD_REPEATS_2"/>
    <property type="match status" value="4"/>
</dbReference>
<keyword evidence="4" id="KW-0156">Chromatin regulator</keyword>
<dbReference type="Pfam" id="PF12265">
    <property type="entry name" value="CAF1C_H4-bd"/>
    <property type="match status" value="1"/>
</dbReference>
<evidence type="ECO:0000256" key="3">
    <source>
        <dbReference type="ARBA" id="ARBA00022737"/>
    </source>
</evidence>
<reference evidence="10" key="1">
    <citation type="submission" date="2018-12" db="EMBL/GenBank/DDBJ databases">
        <title>The complete genome of Metarhizium rileyi, a key fungal pathogen of Lepidoptera.</title>
        <authorList>
            <person name="Binneck E."/>
            <person name="Lastra C.C.L."/>
            <person name="Sosa-Gomez D.R."/>
        </authorList>
    </citation>
    <scope>NUCLEOTIDE SEQUENCE [LARGE SCALE GENOMIC DNA]</scope>
    <source>
        <strain evidence="10">Cep018-CH2</strain>
    </source>
</reference>
<feature type="repeat" description="WD" evidence="6">
    <location>
        <begin position="329"/>
        <end position="364"/>
    </location>
</feature>
<dbReference type="EMBL" id="SBHS01000030">
    <property type="protein sequence ID" value="TWU72266.1"/>
    <property type="molecule type" value="Genomic_DNA"/>
</dbReference>
<name>A0A5C6G8K0_METRR</name>
<feature type="compositionally biased region" description="Acidic residues" evidence="7">
    <location>
        <begin position="1161"/>
        <end position="1188"/>
    </location>
</feature>
<dbReference type="InterPro" id="IPR015943">
    <property type="entry name" value="WD40/YVTN_repeat-like_dom_sf"/>
</dbReference>
<evidence type="ECO:0000256" key="7">
    <source>
        <dbReference type="SAM" id="MobiDB-lite"/>
    </source>
</evidence>
<keyword evidence="3" id="KW-0677">Repeat</keyword>
<comment type="subcellular location">
    <subcellularLocation>
        <location evidence="1">Nucleus</location>
    </subcellularLocation>
</comment>
<evidence type="ECO:0000313" key="9">
    <source>
        <dbReference type="EMBL" id="TWU72266.1"/>
    </source>
</evidence>
<feature type="domain" description="Histone-binding protein RBBP4-like N-terminal" evidence="8">
    <location>
        <begin position="30"/>
        <end position="100"/>
    </location>
</feature>
<dbReference type="Proteomes" id="UP000317257">
    <property type="component" value="Unassembled WGS sequence"/>
</dbReference>
<dbReference type="InterPro" id="IPR019775">
    <property type="entry name" value="WD40_repeat_CS"/>
</dbReference>
<dbReference type="GO" id="GO:0006325">
    <property type="term" value="P:chromatin organization"/>
    <property type="evidence" value="ECO:0007669"/>
    <property type="project" value="UniProtKB-KW"/>
</dbReference>
<comment type="caution">
    <text evidence="9">The sequence shown here is derived from an EMBL/GenBank/DDBJ whole genome shotgun (WGS) entry which is preliminary data.</text>
</comment>
<dbReference type="PROSITE" id="PS50294">
    <property type="entry name" value="WD_REPEATS_REGION"/>
    <property type="match status" value="4"/>
</dbReference>
<dbReference type="InterPro" id="IPR022052">
    <property type="entry name" value="Histone-bd_RBBP4-like_N"/>
</dbReference>
<evidence type="ECO:0000256" key="6">
    <source>
        <dbReference type="PROSITE-ProRule" id="PRU00221"/>
    </source>
</evidence>
<accession>A0A5C6G8K0</accession>
<sequence>MAPPQSMDPELEVEMTHEDDDDQVERLINEEYKTWKKNSPFLYDMILGTALTWPTLTVQWFPDVKEPEGKNYRMHRLLLGTHTSNMSANHLQIADVQIPKAIAPNPANYDEERGEIGGYGSSGDVAAIKCDIVQKIEHPGEVNKARYQPQNPDIIATLCVDGRILIFDRTKHPLQPASPGKINAQIELIGHKAEGFGLSWSPHEAGCLASGSEDKTMCIWDLKMLEAESKILKPWRRYTHHTQVVNDVQYHPIAKHFIGSVSDDQTLQIVDIRHDPTTPASVVARGGHLDAINALAFNPHSEVLVATASADKTIGIWDLRYVKEKVHTLEGHNDAVTSLSWHPSERGILGSGSYDRRIIFWDLSRVGEEQLPDDQDDGPPELLFMHGGHTNHLADLSWNPNEPWLVASAAEDNLLQIWKVAEAIVGKDDAGSKRIANWSDPFHTGRLVVRREPTHAVNKKPFSPLQQSSEAPKVHNTYMTTLKYQAEPVSSLINPDFLSRLSPPANRSMAFPFDVDAVKRNARAYGFNTQEAAIFTHIALDQLRDLNTSSSGPVTLERIAEAIKRYATKEVERERAIDPQVRGRGISILDDMEADLQEMGAGTYEYNERKPPEAYVVEDETDGQPTKRFKFDDDGLEQYFGKDDPYNVQGEPPALSLKYCNRDLITAMCSRVELAVELGKQLAPEDLVSLYATSRTFHNAINEHMLSSIRMWIAHRAPEAGRIFQFRLYRRCLVMDPAGRTWHEQCQGSEAARTNPKLMAQVRSIPGLRYLQLVLGRDRCCRQMVAIMARNGFLMPSSMHSTLLRLWLLMDIPTSGQRQALLRNQEMWPDRHIYNAQMFFMKLLMAFNDPTYGPGGFELLHLFLGQKGLYPLWQLLMRKKFTTLPDLIDLQVRYQYELPPEHGADPAGEQTTIHGVPLHEVGTIHYEGWGLGDSHLLRPDELIPLEATARTLDLEYHLIYMMMWGYFNTRGGDNIVPTEEDMYISDEENALKHMDTSHHWKKKHAMKKKFFHLSAEEKQMILDDDEDDQLRALAWTGEPSDDDDDDDDERDAQIYTLDDEINRGFIVRSPRKGDKKVSVPETDDKQGWEKFVNAALMTAVPVFGEDQSLRAQAWHNHNDEQTAGEWDWKEWLAQEEADGGAREDSRAADRESSEETVVMRDEEETAYDEDARDESEDEDGLSDAELDDPLLLELSQYLNTEGAQPSVELSKLLGNYA</sequence>
<dbReference type="PROSITE" id="PS00678">
    <property type="entry name" value="WD_REPEATS_1"/>
    <property type="match status" value="3"/>
</dbReference>
<feature type="compositionally biased region" description="Basic and acidic residues" evidence="7">
    <location>
        <begin position="1139"/>
        <end position="1160"/>
    </location>
</feature>
<dbReference type="Pfam" id="PF00400">
    <property type="entry name" value="WD40"/>
    <property type="match status" value="4"/>
</dbReference>
<dbReference type="InterPro" id="IPR036322">
    <property type="entry name" value="WD40_repeat_dom_sf"/>
</dbReference>
<evidence type="ECO:0000259" key="8">
    <source>
        <dbReference type="Pfam" id="PF12265"/>
    </source>
</evidence>
<dbReference type="PRINTS" id="PR00320">
    <property type="entry name" value="GPROTEINBRPT"/>
</dbReference>
<organism evidence="9 10">
    <name type="scientific">Metarhizium rileyi (strain RCEF 4871)</name>
    <name type="common">Nomuraea rileyi</name>
    <dbReference type="NCBI Taxonomy" id="1649241"/>
    <lineage>
        <taxon>Eukaryota</taxon>
        <taxon>Fungi</taxon>
        <taxon>Dikarya</taxon>
        <taxon>Ascomycota</taxon>
        <taxon>Pezizomycotina</taxon>
        <taxon>Sordariomycetes</taxon>
        <taxon>Hypocreomycetidae</taxon>
        <taxon>Hypocreales</taxon>
        <taxon>Clavicipitaceae</taxon>
        <taxon>Metarhizium</taxon>
    </lineage>
</organism>
<dbReference type="SUPFAM" id="SSF50978">
    <property type="entry name" value="WD40 repeat-like"/>
    <property type="match status" value="1"/>
</dbReference>
<keyword evidence="9" id="KW-0808">Transferase</keyword>
<gene>
    <name evidence="9" type="primary">HAT2</name>
    <name evidence="9" type="ORF">ED733_002158</name>
</gene>
<dbReference type="InterPro" id="IPR050459">
    <property type="entry name" value="WD_repeat_RBAP46/RBAP48/MSI1"/>
</dbReference>
<protein>
    <submittedName>
        <fullName evidence="9">Histone acetyltransferase type B subunit 2</fullName>
    </submittedName>
</protein>
<dbReference type="AlphaFoldDB" id="A0A5C6G8K0"/>
<proteinExistence type="predicted"/>
<dbReference type="InterPro" id="IPR001680">
    <property type="entry name" value="WD40_rpt"/>
</dbReference>
<evidence type="ECO:0000256" key="1">
    <source>
        <dbReference type="ARBA" id="ARBA00004123"/>
    </source>
</evidence>
<dbReference type="GO" id="GO:0005634">
    <property type="term" value="C:nucleus"/>
    <property type="evidence" value="ECO:0007669"/>
    <property type="project" value="UniProtKB-SubCell"/>
</dbReference>
<feature type="repeat" description="WD" evidence="6">
    <location>
        <begin position="386"/>
        <end position="420"/>
    </location>
</feature>
<dbReference type="GO" id="GO:0016740">
    <property type="term" value="F:transferase activity"/>
    <property type="evidence" value="ECO:0007669"/>
    <property type="project" value="UniProtKB-KW"/>
</dbReference>
<feature type="repeat" description="WD" evidence="6">
    <location>
        <begin position="285"/>
        <end position="320"/>
    </location>
</feature>
<keyword evidence="2 6" id="KW-0853">WD repeat</keyword>
<dbReference type="SMART" id="SM00320">
    <property type="entry name" value="WD40"/>
    <property type="match status" value="6"/>
</dbReference>
<evidence type="ECO:0000256" key="2">
    <source>
        <dbReference type="ARBA" id="ARBA00022574"/>
    </source>
</evidence>
<dbReference type="Gene3D" id="2.130.10.10">
    <property type="entry name" value="YVTN repeat-like/Quinoprotein amine dehydrogenase"/>
    <property type="match status" value="1"/>
</dbReference>
<dbReference type="InterPro" id="IPR020472">
    <property type="entry name" value="WD40_PAC1"/>
</dbReference>
<feature type="region of interest" description="Disordered" evidence="7">
    <location>
        <begin position="1135"/>
        <end position="1188"/>
    </location>
</feature>
<feature type="repeat" description="WD" evidence="6">
    <location>
        <begin position="188"/>
        <end position="230"/>
    </location>
</feature>
<dbReference type="PANTHER" id="PTHR22850">
    <property type="entry name" value="WD40 REPEAT FAMILY"/>
    <property type="match status" value="1"/>
</dbReference>
<dbReference type="CDD" id="cd00200">
    <property type="entry name" value="WD40"/>
    <property type="match status" value="1"/>
</dbReference>
<evidence type="ECO:0000256" key="5">
    <source>
        <dbReference type="ARBA" id="ARBA00023242"/>
    </source>
</evidence>